<evidence type="ECO:0000256" key="1">
    <source>
        <dbReference type="SAM" id="Phobius"/>
    </source>
</evidence>
<keyword evidence="1" id="KW-0812">Transmembrane</keyword>
<organism evidence="2 3">
    <name type="scientific">Stutzerimonas stutzeri</name>
    <name type="common">Pseudomonas stutzeri</name>
    <dbReference type="NCBI Taxonomy" id="316"/>
    <lineage>
        <taxon>Bacteria</taxon>
        <taxon>Pseudomonadati</taxon>
        <taxon>Pseudomonadota</taxon>
        <taxon>Gammaproteobacteria</taxon>
        <taxon>Pseudomonadales</taxon>
        <taxon>Pseudomonadaceae</taxon>
        <taxon>Stutzerimonas</taxon>
    </lineage>
</organism>
<gene>
    <name evidence="2" type="ORF">G7024_01720</name>
</gene>
<dbReference type="PANTHER" id="PTHR34703">
    <property type="entry name" value="ANTIPORTER SUBUNIT MNHG2-RELATED"/>
    <property type="match status" value="1"/>
</dbReference>
<dbReference type="Pfam" id="PF03334">
    <property type="entry name" value="PhaG_MnhG_YufB"/>
    <property type="match status" value="1"/>
</dbReference>
<dbReference type="Proteomes" id="UP001138621">
    <property type="component" value="Unassembled WGS sequence"/>
</dbReference>
<name>A0AA40V502_STUST</name>
<dbReference type="InterPro" id="IPR005133">
    <property type="entry name" value="PhaG_MnhG_YufB"/>
</dbReference>
<evidence type="ECO:0000313" key="2">
    <source>
        <dbReference type="EMBL" id="MBA1303116.1"/>
    </source>
</evidence>
<sequence>MNELLAALSWLLLAGGLLFFAAGSIGLLRFPDTLSRLHALTKADTLGFGLVVAGLALRAGSLLEVAQMLLIWLLVLASGATACQLLARQREDQGAGGVRDDD</sequence>
<dbReference type="GO" id="GO:0015385">
    <property type="term" value="F:sodium:proton antiporter activity"/>
    <property type="evidence" value="ECO:0007669"/>
    <property type="project" value="TreeGrafter"/>
</dbReference>
<feature type="transmembrane region" description="Helical" evidence="1">
    <location>
        <begin position="69"/>
        <end position="87"/>
    </location>
</feature>
<accession>A0AA40V502</accession>
<dbReference type="EMBL" id="JAAMRD010000001">
    <property type="protein sequence ID" value="MBA1303116.1"/>
    <property type="molecule type" value="Genomic_DNA"/>
</dbReference>
<keyword evidence="1" id="KW-0472">Membrane</keyword>
<protein>
    <submittedName>
        <fullName evidence="2">Monovalent cation/H(+) antiporter subunit G</fullName>
    </submittedName>
</protein>
<dbReference type="AlphaFoldDB" id="A0AA40V502"/>
<dbReference type="RefSeq" id="WP_181119466.1">
    <property type="nucleotide sequence ID" value="NZ_JAAMRD010000001.1"/>
</dbReference>
<evidence type="ECO:0000313" key="3">
    <source>
        <dbReference type="Proteomes" id="UP001138621"/>
    </source>
</evidence>
<keyword evidence="1" id="KW-1133">Transmembrane helix</keyword>
<comment type="caution">
    <text evidence="2">The sequence shown here is derived from an EMBL/GenBank/DDBJ whole genome shotgun (WGS) entry which is preliminary data.</text>
</comment>
<proteinExistence type="predicted"/>
<reference evidence="2" key="1">
    <citation type="submission" date="2020-02" db="EMBL/GenBank/DDBJ databases">
        <title>Synteny-based analysis reveals conserved mechanism for high triclosan tolerance in Pseudomonas, as well as instances of horizontal transfer.</title>
        <authorList>
            <person name="Mcfarland A.G."/>
            <person name="Bertucci H.K."/>
            <person name="Litmann E."/>
            <person name="Shen J."/>
            <person name="Huttenhower C."/>
            <person name="Hartmann E.M."/>
        </authorList>
    </citation>
    <scope>NUCLEOTIDE SEQUENCE</scope>
    <source>
        <strain evidence="2">109A1</strain>
    </source>
</reference>
<dbReference type="PANTHER" id="PTHR34703:SF1">
    <property type="entry name" value="ANTIPORTER SUBUNIT MNHG2-RELATED"/>
    <property type="match status" value="1"/>
</dbReference>